<organism evidence="3 4">
    <name type="scientific">Amedibacterium intestinale</name>
    <dbReference type="NCBI Taxonomy" id="2583452"/>
    <lineage>
        <taxon>Bacteria</taxon>
        <taxon>Bacillati</taxon>
        <taxon>Bacillota</taxon>
        <taxon>Erysipelotrichia</taxon>
        <taxon>Erysipelotrichales</taxon>
        <taxon>Erysipelotrichaceae</taxon>
        <taxon>Amedibacterium</taxon>
    </lineage>
</organism>
<keyword evidence="1" id="KW-1133">Transmembrane helix</keyword>
<dbReference type="Proteomes" id="UP000464754">
    <property type="component" value="Chromosome"/>
</dbReference>
<protein>
    <recommendedName>
        <fullName evidence="2">DUF6680 domain-containing protein</fullName>
    </recommendedName>
</protein>
<evidence type="ECO:0000313" key="4">
    <source>
        <dbReference type="Proteomes" id="UP000464754"/>
    </source>
</evidence>
<evidence type="ECO:0000313" key="3">
    <source>
        <dbReference type="EMBL" id="BBK21960.1"/>
    </source>
</evidence>
<gene>
    <name evidence="3" type="ORF">Aargi30884_08630</name>
</gene>
<reference evidence="4" key="1">
    <citation type="submission" date="2019-05" db="EMBL/GenBank/DDBJ databases">
        <title>Complete genome sequencing of Absiella argi strain JCM 30884.</title>
        <authorList>
            <person name="Sakamoto M."/>
            <person name="Murakami T."/>
            <person name="Mori H."/>
        </authorList>
    </citation>
    <scope>NUCLEOTIDE SEQUENCE [LARGE SCALE GENOMIC DNA]</scope>
    <source>
        <strain evidence="4">JCM 30884</strain>
    </source>
</reference>
<dbReference type="Pfam" id="PF20385">
    <property type="entry name" value="DUF6680"/>
    <property type="match status" value="1"/>
</dbReference>
<keyword evidence="1" id="KW-0472">Membrane</keyword>
<keyword evidence="4" id="KW-1185">Reference proteome</keyword>
<dbReference type="EMBL" id="AP019695">
    <property type="protein sequence ID" value="BBK21960.1"/>
    <property type="molecule type" value="Genomic_DNA"/>
</dbReference>
<feature type="transmembrane region" description="Helical" evidence="1">
    <location>
        <begin position="6"/>
        <end position="24"/>
    </location>
</feature>
<evidence type="ECO:0000256" key="1">
    <source>
        <dbReference type="SAM" id="Phobius"/>
    </source>
</evidence>
<feature type="domain" description="DUF6680" evidence="2">
    <location>
        <begin position="2"/>
        <end position="163"/>
    </location>
</feature>
<dbReference type="AlphaFoldDB" id="A0A6N4TG49"/>
<dbReference type="RefSeq" id="WP_118361801.1">
    <property type="nucleotide sequence ID" value="NZ_AP019695.1"/>
</dbReference>
<dbReference type="InterPro" id="IPR046502">
    <property type="entry name" value="DUF6680"/>
</dbReference>
<dbReference type="KEGG" id="aarg:Aargi30884_08630"/>
<accession>A0A6N4TG49</accession>
<evidence type="ECO:0000259" key="2">
    <source>
        <dbReference type="Pfam" id="PF20385"/>
    </source>
</evidence>
<keyword evidence="1" id="KW-0812">Transmembrane</keyword>
<sequence>MLDILNIIALIFVPIFAVVVGQKMQDRAQKRNDKMQIFKILMTSRIFGWTNESVQAMNLIDIVFADDEDVRKQWKICFDKMCVENPTKTELSKIKTEREKLLETIAKSLGYKDIITWESIQNPYIPKGMTELMAQQQAYQKNQSVIMEQMKNNIMHTNGKENENGQTENAHAE</sequence>
<name>A0A6N4TG49_9FIRM</name>
<proteinExistence type="predicted"/>